<keyword evidence="2" id="KW-1185">Reference proteome</keyword>
<dbReference type="RefSeq" id="WP_153116023.1">
    <property type="nucleotide sequence ID" value="NZ_JACIGE010000005.1"/>
</dbReference>
<accession>A0A840G5R1</accession>
<proteinExistence type="predicted"/>
<dbReference type="AlphaFoldDB" id="A0A840G5R1"/>
<evidence type="ECO:0000313" key="1">
    <source>
        <dbReference type="EMBL" id="MBB4247246.1"/>
    </source>
</evidence>
<dbReference type="Proteomes" id="UP000587070">
    <property type="component" value="Unassembled WGS sequence"/>
</dbReference>
<sequence length="254" mass="27008">MSTLYYSGAGYIWIGQRGPDGKPLWLMDIGDTGEYKVSLNVDTEEVQEDQTGDRLTAVRLQTAKKAGLSMQAKNWSKDNLAMVTYGTVLSQGTGTVSGETLPNPSAVGALALLAKQNVSSVIVVDSTGTPKTLPAGQYTVNGPGGSIQLKDKTAGGPYVEPFKASYSYADASVIPMFSGEAKEYWVRFEGRNTVPGGGRMIVDLYRVVLDPAATLDFITRQVANFPIAGSVLRDDTKVGDAVLGQFGRIIQVAA</sequence>
<organism evidence="1 2">
    <name type="scientific">Rhodocyclus tenuis</name>
    <name type="common">Rhodospirillum tenue</name>
    <dbReference type="NCBI Taxonomy" id="1066"/>
    <lineage>
        <taxon>Bacteria</taxon>
        <taxon>Pseudomonadati</taxon>
        <taxon>Pseudomonadota</taxon>
        <taxon>Betaproteobacteria</taxon>
        <taxon>Rhodocyclales</taxon>
        <taxon>Rhodocyclaceae</taxon>
        <taxon>Rhodocyclus</taxon>
    </lineage>
</organism>
<comment type="caution">
    <text evidence="1">The sequence shown here is derived from an EMBL/GenBank/DDBJ whole genome shotgun (WGS) entry which is preliminary data.</text>
</comment>
<dbReference type="OrthoDB" id="6702050at2"/>
<evidence type="ECO:0000313" key="2">
    <source>
        <dbReference type="Proteomes" id="UP000587070"/>
    </source>
</evidence>
<dbReference type="PIRSF" id="PIRSF028589">
    <property type="entry name" value="UCP028589"/>
    <property type="match status" value="1"/>
</dbReference>
<dbReference type="EMBL" id="JACIGE010000005">
    <property type="protein sequence ID" value="MBB4247246.1"/>
    <property type="molecule type" value="Genomic_DNA"/>
</dbReference>
<reference evidence="1 2" key="1">
    <citation type="submission" date="2020-08" db="EMBL/GenBank/DDBJ databases">
        <title>Genome sequencing of Purple Non-Sulfur Bacteria from various extreme environments.</title>
        <authorList>
            <person name="Mayer M."/>
        </authorList>
    </citation>
    <scope>NUCLEOTIDE SEQUENCE [LARGE SCALE GENOMIC DNA]</scope>
    <source>
        <strain evidence="1 2">2761</strain>
    </source>
</reference>
<name>A0A840G5R1_RHOTE</name>
<gene>
    <name evidence="1" type="ORF">GGD90_001617</name>
</gene>
<dbReference type="InterPro" id="IPR016893">
    <property type="entry name" value="UCP028589"/>
</dbReference>
<protein>
    <submittedName>
        <fullName evidence="1">Uncharacterized protein</fullName>
    </submittedName>
</protein>